<feature type="compositionally biased region" description="Acidic residues" evidence="1">
    <location>
        <begin position="15"/>
        <end position="40"/>
    </location>
</feature>
<accession>A0A8S5UCF2</accession>
<reference evidence="2" key="1">
    <citation type="journal article" date="2021" name="Proc. Natl. Acad. Sci. U.S.A.">
        <title>A Catalog of Tens of Thousands of Viruses from Human Metagenomes Reveals Hidden Associations with Chronic Diseases.</title>
        <authorList>
            <person name="Tisza M.J."/>
            <person name="Buck C.B."/>
        </authorList>
    </citation>
    <scope>NUCLEOTIDE SEQUENCE</scope>
    <source>
        <strain evidence="2">CtgN495</strain>
    </source>
</reference>
<proteinExistence type="predicted"/>
<feature type="region of interest" description="Disordered" evidence="1">
    <location>
        <begin position="1"/>
        <end position="40"/>
    </location>
</feature>
<feature type="region of interest" description="Disordered" evidence="1">
    <location>
        <begin position="104"/>
        <end position="133"/>
    </location>
</feature>
<sequence length="133" mass="14440">MFVSKKNTKKVTAGDELDTEMMEPEMDEDVVDDTPDADEDVNVAPEATDLLFEAEDVAQLVAEVTGQPVDVDTAEDGNSVEFTVGEDVFTVTAEGDEEVLEAVRKPLKKKKPVSASTNRKPAGKTVRKLPSKK</sequence>
<feature type="compositionally biased region" description="Basic residues" evidence="1">
    <location>
        <begin position="121"/>
        <end position="133"/>
    </location>
</feature>
<protein>
    <submittedName>
        <fullName evidence="2">Uncharacterized protein</fullName>
    </submittedName>
</protein>
<evidence type="ECO:0000256" key="1">
    <source>
        <dbReference type="SAM" id="MobiDB-lite"/>
    </source>
</evidence>
<organism evidence="2">
    <name type="scientific">Siphoviridae sp. ctgN495</name>
    <dbReference type="NCBI Taxonomy" id="2825608"/>
    <lineage>
        <taxon>Viruses</taxon>
        <taxon>Duplodnaviria</taxon>
        <taxon>Heunggongvirae</taxon>
        <taxon>Uroviricota</taxon>
        <taxon>Caudoviricetes</taxon>
    </lineage>
</organism>
<name>A0A8S5UCF2_9CAUD</name>
<dbReference type="EMBL" id="BK016063">
    <property type="protein sequence ID" value="DAF92183.1"/>
    <property type="molecule type" value="Genomic_DNA"/>
</dbReference>
<evidence type="ECO:0000313" key="2">
    <source>
        <dbReference type="EMBL" id="DAF92183.1"/>
    </source>
</evidence>